<dbReference type="Gene3D" id="3.90.230.10">
    <property type="entry name" value="Creatinase/methionine aminopeptidase superfamily"/>
    <property type="match status" value="1"/>
</dbReference>
<sequence>MDLAYMAALPAQEFIERREKLFSHLGEDCVAVIFSNHEQPRSNDTSYPFRQDSYFWYLTGFNEPESVLVLMRKNGKNQTALFLRPRDPEMETWNGRRLGVERAPEVLHIDNAFSIEHLNLELPKLLFGVKELYYSCGLAGHDKDDALMTELLATLHQQAEKGNIIPQKFSDLRPHLDEMRLIKSNNEIRLMQQAGQISALGHIRAMRETRPNRFEYEIESEILHEFTRFGARFPSYNSIVAGGENACILHYTENDQPLKDGDLVLIDAGCEFAMYAGDITRTFPVNGKFSQPQREIYEIVLAAQKRALELLVVGNSIQQANDEVVRIKVEGLVRLGILQGNVDELIAKQAHREFYMHGLGHWLGLDVHDVGSYSNATSNGDRNSKKRDRTLEVGMVLTVEPGLYIPTTSNVPEQYKGIGVRIEDNVVITEYGNKNLTCAVPKEIDDIERLMAENQ</sequence>
<dbReference type="PANTHER" id="PTHR43226:SF4">
    <property type="entry name" value="XAA-PRO AMINOPEPTIDASE 3"/>
    <property type="match status" value="1"/>
</dbReference>
<dbReference type="GO" id="GO:0030145">
    <property type="term" value="F:manganese ion binding"/>
    <property type="evidence" value="ECO:0007669"/>
    <property type="project" value="InterPro"/>
</dbReference>
<evidence type="ECO:0000256" key="8">
    <source>
        <dbReference type="ARBA" id="ARBA00023049"/>
    </source>
</evidence>
<dbReference type="GO" id="GO:0070006">
    <property type="term" value="F:metalloaminopeptidase activity"/>
    <property type="evidence" value="ECO:0007669"/>
    <property type="project" value="InterPro"/>
</dbReference>
<keyword evidence="9" id="KW-0464">Manganese</keyword>
<dbReference type="InterPro" id="IPR029149">
    <property type="entry name" value="Creatin/AminoP/Spt16_N"/>
</dbReference>
<keyword evidence="15" id="KW-0031">Aminopeptidase</keyword>
<dbReference type="Pfam" id="PF05195">
    <property type="entry name" value="AMP_N"/>
    <property type="match status" value="1"/>
</dbReference>
<keyword evidence="5" id="KW-0645">Protease</keyword>
<comment type="catalytic activity">
    <reaction evidence="1">
        <text>Release of any N-terminal amino acid, including proline, that is linked to proline, even from a dipeptide or tripeptide.</text>
        <dbReference type="EC" id="3.4.11.9"/>
    </reaction>
</comment>
<evidence type="ECO:0000313" key="16">
    <source>
        <dbReference type="Proteomes" id="UP000245909"/>
    </source>
</evidence>
<dbReference type="SMART" id="SM01011">
    <property type="entry name" value="AMP_N"/>
    <property type="match status" value="1"/>
</dbReference>
<dbReference type="GO" id="GO:0006508">
    <property type="term" value="P:proteolysis"/>
    <property type="evidence" value="ECO:0007669"/>
    <property type="project" value="UniProtKB-KW"/>
</dbReference>
<protein>
    <recommendedName>
        <fullName evidence="10">Xaa-Pro aminopeptidase</fullName>
        <ecNumber evidence="4">3.4.11.9</ecNumber>
    </recommendedName>
    <alternativeName>
        <fullName evidence="11">Aminopeptidase P II</fullName>
    </alternativeName>
    <alternativeName>
        <fullName evidence="12">X-Pro aminopeptidase</fullName>
    </alternativeName>
</protein>
<organism evidence="15 16">
    <name type="scientific">Alitibacter langaaensis DSM 22999</name>
    <dbReference type="NCBI Taxonomy" id="1122935"/>
    <lineage>
        <taxon>Bacteria</taxon>
        <taxon>Pseudomonadati</taxon>
        <taxon>Pseudomonadota</taxon>
        <taxon>Gammaproteobacteria</taxon>
        <taxon>Pasteurellales</taxon>
        <taxon>Pasteurellaceae</taxon>
        <taxon>Alitibacter</taxon>
    </lineage>
</organism>
<dbReference type="NCBIfam" id="NF008131">
    <property type="entry name" value="PRK10879.1"/>
    <property type="match status" value="1"/>
</dbReference>
<name>A0A2U0TGV5_9PAST</name>
<feature type="domain" description="Aminopeptidase P N-terminal" evidence="14">
    <location>
        <begin position="9"/>
        <end position="142"/>
    </location>
</feature>
<dbReference type="PANTHER" id="PTHR43226">
    <property type="entry name" value="XAA-PRO AMINOPEPTIDASE 3"/>
    <property type="match status" value="1"/>
</dbReference>
<keyword evidence="16" id="KW-1185">Reference proteome</keyword>
<dbReference type="GO" id="GO:0005829">
    <property type="term" value="C:cytosol"/>
    <property type="evidence" value="ECO:0007669"/>
    <property type="project" value="TreeGrafter"/>
</dbReference>
<evidence type="ECO:0000256" key="3">
    <source>
        <dbReference type="ARBA" id="ARBA00008766"/>
    </source>
</evidence>
<dbReference type="AlphaFoldDB" id="A0A2U0TGV5"/>
<keyword evidence="8" id="KW-0482">Metalloprotease</keyword>
<gene>
    <name evidence="15" type="ORF">C8D76_101170</name>
</gene>
<accession>A0A2U0TGV5</accession>
<evidence type="ECO:0000256" key="5">
    <source>
        <dbReference type="ARBA" id="ARBA00022670"/>
    </source>
</evidence>
<keyword evidence="7" id="KW-0378">Hydrolase</keyword>
<dbReference type="InterPro" id="IPR052433">
    <property type="entry name" value="X-Pro_dipept-like"/>
</dbReference>
<evidence type="ECO:0000256" key="11">
    <source>
        <dbReference type="ARBA" id="ARBA00075356"/>
    </source>
</evidence>
<evidence type="ECO:0000256" key="7">
    <source>
        <dbReference type="ARBA" id="ARBA00022801"/>
    </source>
</evidence>
<evidence type="ECO:0000256" key="13">
    <source>
        <dbReference type="RuleBase" id="RU000590"/>
    </source>
</evidence>
<evidence type="ECO:0000256" key="1">
    <source>
        <dbReference type="ARBA" id="ARBA00001424"/>
    </source>
</evidence>
<dbReference type="Pfam" id="PF00557">
    <property type="entry name" value="Peptidase_M24"/>
    <property type="match status" value="1"/>
</dbReference>
<evidence type="ECO:0000256" key="9">
    <source>
        <dbReference type="ARBA" id="ARBA00023211"/>
    </source>
</evidence>
<evidence type="ECO:0000256" key="2">
    <source>
        <dbReference type="ARBA" id="ARBA00001936"/>
    </source>
</evidence>
<dbReference type="RefSeq" id="WP_116630945.1">
    <property type="nucleotide sequence ID" value="NZ_QENU01000001.1"/>
</dbReference>
<evidence type="ECO:0000256" key="12">
    <source>
        <dbReference type="ARBA" id="ARBA00081411"/>
    </source>
</evidence>
<dbReference type="InterPro" id="IPR001131">
    <property type="entry name" value="Peptidase_M24B_aminopep-P_CS"/>
</dbReference>
<proteinExistence type="inferred from homology"/>
<dbReference type="Gene3D" id="3.40.350.10">
    <property type="entry name" value="Creatinase/prolidase N-terminal domain"/>
    <property type="match status" value="1"/>
</dbReference>
<comment type="cofactor">
    <cofactor evidence="2">
        <name>Mn(2+)</name>
        <dbReference type="ChEBI" id="CHEBI:29035"/>
    </cofactor>
</comment>
<dbReference type="CDD" id="cd01087">
    <property type="entry name" value="Prolidase"/>
    <property type="match status" value="1"/>
</dbReference>
<dbReference type="FunFam" id="3.90.230.10:FF:000002">
    <property type="entry name" value="Xaa-Pro aminopeptidase 3"/>
    <property type="match status" value="1"/>
</dbReference>
<keyword evidence="6 13" id="KW-0479">Metal-binding</keyword>
<evidence type="ECO:0000256" key="6">
    <source>
        <dbReference type="ARBA" id="ARBA00022723"/>
    </source>
</evidence>
<comment type="similarity">
    <text evidence="3 13">Belongs to the peptidase M24B family.</text>
</comment>
<dbReference type="EMBL" id="QENU01000001">
    <property type="protein sequence ID" value="PVX42841.1"/>
    <property type="molecule type" value="Genomic_DNA"/>
</dbReference>
<evidence type="ECO:0000259" key="14">
    <source>
        <dbReference type="SMART" id="SM01011"/>
    </source>
</evidence>
<dbReference type="SUPFAM" id="SSF55920">
    <property type="entry name" value="Creatinase/aminopeptidase"/>
    <property type="match status" value="1"/>
</dbReference>
<dbReference type="Proteomes" id="UP000245909">
    <property type="component" value="Unassembled WGS sequence"/>
</dbReference>
<dbReference type="InterPro" id="IPR007865">
    <property type="entry name" value="Aminopep_P_N"/>
</dbReference>
<dbReference type="InterPro" id="IPR036005">
    <property type="entry name" value="Creatinase/aminopeptidase-like"/>
</dbReference>
<dbReference type="OrthoDB" id="9806388at2"/>
<dbReference type="InterPro" id="IPR000994">
    <property type="entry name" value="Pept_M24"/>
</dbReference>
<evidence type="ECO:0000256" key="4">
    <source>
        <dbReference type="ARBA" id="ARBA00012574"/>
    </source>
</evidence>
<dbReference type="EC" id="3.4.11.9" evidence="4"/>
<comment type="caution">
    <text evidence="15">The sequence shown here is derived from an EMBL/GenBank/DDBJ whole genome shotgun (WGS) entry which is preliminary data.</text>
</comment>
<evidence type="ECO:0000313" key="15">
    <source>
        <dbReference type="EMBL" id="PVX42841.1"/>
    </source>
</evidence>
<dbReference type="SUPFAM" id="SSF53092">
    <property type="entry name" value="Creatinase/prolidase N-terminal domain"/>
    <property type="match status" value="1"/>
</dbReference>
<dbReference type="PROSITE" id="PS00491">
    <property type="entry name" value="PROLINE_PEPTIDASE"/>
    <property type="match status" value="1"/>
</dbReference>
<reference evidence="15 16" key="1">
    <citation type="submission" date="2018-05" db="EMBL/GenBank/DDBJ databases">
        <title>Genomic Encyclopedia of Type Strains, Phase IV (KMG-IV): sequencing the most valuable type-strain genomes for metagenomic binning, comparative biology and taxonomic classification.</title>
        <authorList>
            <person name="Goeker M."/>
        </authorList>
    </citation>
    <scope>NUCLEOTIDE SEQUENCE [LARGE SCALE GENOMIC DNA]</scope>
    <source>
        <strain evidence="15 16">DSM 22999</strain>
    </source>
</reference>
<evidence type="ECO:0000256" key="10">
    <source>
        <dbReference type="ARBA" id="ARBA00069363"/>
    </source>
</evidence>